<accession>A0A6S8WE68</accession>
<feature type="compositionally biased region" description="Acidic residues" evidence="5">
    <location>
        <begin position="835"/>
        <end position="856"/>
    </location>
</feature>
<dbReference type="AlphaFoldDB" id="A0A6S8WE68"/>
<organism evidence="7">
    <name type="scientific">Pelagomonas calceolata</name>
    <dbReference type="NCBI Taxonomy" id="35677"/>
    <lineage>
        <taxon>Eukaryota</taxon>
        <taxon>Sar</taxon>
        <taxon>Stramenopiles</taxon>
        <taxon>Ochrophyta</taxon>
        <taxon>Pelagophyceae</taxon>
        <taxon>Pelagomonadales</taxon>
        <taxon>Pelagomonadaceae</taxon>
        <taxon>Pelagomonas</taxon>
    </lineage>
</organism>
<name>A0A6S8WE68_9STRA</name>
<protein>
    <recommendedName>
        <fullName evidence="6">MRH domain-containing protein</fullName>
    </recommendedName>
</protein>
<gene>
    <name evidence="7" type="ORF">PCAL00307_LOCUS15528</name>
    <name evidence="8" type="ORF">PCAL00307_LOCUS15531</name>
    <name evidence="9" type="ORF">PECAL_5P25230</name>
</gene>
<dbReference type="PANTHER" id="PTHR15414">
    <property type="entry name" value="OS-9-RELATED"/>
    <property type="match status" value="1"/>
</dbReference>
<dbReference type="Gene3D" id="2.70.130.10">
    <property type="entry name" value="Mannose-6-phosphate receptor binding domain"/>
    <property type="match status" value="1"/>
</dbReference>
<reference evidence="9" key="2">
    <citation type="submission" date="2021-11" db="EMBL/GenBank/DDBJ databases">
        <authorList>
            <consortium name="Genoscope - CEA"/>
            <person name="William W."/>
        </authorList>
    </citation>
    <scope>NUCLEOTIDE SEQUENCE</scope>
</reference>
<evidence type="ECO:0000259" key="6">
    <source>
        <dbReference type="PROSITE" id="PS51914"/>
    </source>
</evidence>
<dbReference type="PROSITE" id="PS51914">
    <property type="entry name" value="MRH"/>
    <property type="match status" value="1"/>
</dbReference>
<dbReference type="GO" id="GO:0030968">
    <property type="term" value="P:endoplasmic reticulum unfolded protein response"/>
    <property type="evidence" value="ECO:0007669"/>
    <property type="project" value="InterPro"/>
</dbReference>
<evidence type="ECO:0000313" key="9">
    <source>
        <dbReference type="EMBL" id="CAH0378003.1"/>
    </source>
</evidence>
<keyword evidence="10" id="KW-1185">Reference proteome</keyword>
<evidence type="ECO:0000313" key="7">
    <source>
        <dbReference type="EMBL" id="CAE0700092.1"/>
    </source>
</evidence>
<dbReference type="EMBL" id="CAKKNE010000005">
    <property type="protein sequence ID" value="CAH0378003.1"/>
    <property type="molecule type" value="Genomic_DNA"/>
</dbReference>
<feature type="domain" description="MRH" evidence="6">
    <location>
        <begin position="289"/>
        <end position="392"/>
    </location>
</feature>
<reference evidence="7" key="1">
    <citation type="submission" date="2021-01" db="EMBL/GenBank/DDBJ databases">
        <authorList>
            <person name="Corre E."/>
            <person name="Pelletier E."/>
            <person name="Niang G."/>
            <person name="Scheremetjew M."/>
            <person name="Finn R."/>
            <person name="Kale V."/>
            <person name="Holt S."/>
            <person name="Cochrane G."/>
            <person name="Meng A."/>
            <person name="Brown T."/>
            <person name="Cohen L."/>
        </authorList>
    </citation>
    <scope>NUCLEOTIDE SEQUENCE</scope>
    <source>
        <strain evidence="7">CCMP1756</strain>
    </source>
</reference>
<dbReference type="PANTHER" id="PTHR15414:SF0">
    <property type="entry name" value="ENDOPLASMIC RETICULUM LECTIN 1"/>
    <property type="match status" value="1"/>
</dbReference>
<dbReference type="EMBL" id="HBIW01018035">
    <property type="protein sequence ID" value="CAE0700095.1"/>
    <property type="molecule type" value="Transcribed_RNA"/>
</dbReference>
<feature type="compositionally biased region" description="Gly residues" evidence="5">
    <location>
        <begin position="756"/>
        <end position="771"/>
    </location>
</feature>
<feature type="region of interest" description="Disordered" evidence="5">
    <location>
        <begin position="749"/>
        <end position="776"/>
    </location>
</feature>
<evidence type="ECO:0000256" key="4">
    <source>
        <dbReference type="ARBA" id="ARBA00023157"/>
    </source>
</evidence>
<keyword evidence="2" id="KW-0732">Signal</keyword>
<keyword evidence="4" id="KW-1015">Disulfide bond</keyword>
<feature type="region of interest" description="Disordered" evidence="5">
    <location>
        <begin position="823"/>
        <end position="856"/>
    </location>
</feature>
<evidence type="ECO:0000313" key="10">
    <source>
        <dbReference type="Proteomes" id="UP000789595"/>
    </source>
</evidence>
<dbReference type="GO" id="GO:0005788">
    <property type="term" value="C:endoplasmic reticulum lumen"/>
    <property type="evidence" value="ECO:0007669"/>
    <property type="project" value="TreeGrafter"/>
</dbReference>
<comment type="subcellular location">
    <subcellularLocation>
        <location evidence="1">Endoplasmic reticulum</location>
    </subcellularLocation>
</comment>
<dbReference type="InterPro" id="IPR009011">
    <property type="entry name" value="Man6P_isomerase_rcpt-bd_dom_sf"/>
</dbReference>
<sequence length="1225" mass="135625">MPARRQKSPSGAAMRALLVLAASRADDRVDWNRRRVVRVFDSTQMSLRGGVAMTDRRGRPYRCALSAADAHRKPQYRDEEQRPADKALRDYARWRDAADVCDVLAASKDEFWSYELCFGRYVTQFRPAKPSVRGGMLEPGRAHALGNYTKPGRRLASPSELRGVFGDDALERVVAFPSGLMHDALVETYERGEGGRRTTVYVGCGLASRPSDEGGRGAEVWKDTHAVQSKRKHTHGAGDARDARDPARVALVIEPTPRNYRMFVAAPMACAKPDLVAAIAGRAARRLNATCLQKRRHDWTYEVCPHHYVRRFRDDSSVDLGHYNGYDMSDAGVVAQSYDHGASCLGGVYKTTVAYECSRHEGKREKVALAAVFETSACEFEAVVHIAALCDPPSHDYVGDDTLDHLDCVADFDEDNVPEYPGCLGKPGAWVDGGCGIGLKAVLKAAANNKFTRSSVREDMYIKAFEGLDVADIPHLSKEDWDELGLKAEDRAFITQIHKDLHPEYWFVETTEGREWTGDYLGEGELTFMEARHLRNIHDGMEERLGKRGYKPGERAPRDVVEEAFRDLGLSESYLAPVLNEYGDFELTAAERDAVRRAFDPKATQRKIRRLAEEILGAPEGWLDPRKKAVKEIVEEEMTNRAVHKGMEENLRRRGYGEKAPRNVVEYAARDLAKEMYLPESTLEDLLKQYAYADDDPAAFRVGDDVAVAGTAEPGTITAAHADGTFDVKIDRDTKRNVPLSALEAPAFRRRRDAGDVGGDAGDAGDGGDAGDAGDADVTDMLREMLGPSLETFGGGDDALGHLLREMGTSLDELKADVEKMRAAREGDGPPVDEPGPDDDYDDEQFELYDDGDDEYDYDGDYDESNDERLVREAREGLEERLRARGFKGKAPRAVVQEAFATFVRDFIRSNRDLDQEVFDEIFQDIFAGIANEYIMEDAGAETFDGFGSDEHLAAQTARMKAELRKGIARRLKAKGIEQPTMKIVEEEYRTHLRGFLGTQPFFEGADMEDVFEEMFKHLKRVGVYEDVMGEFSGDGARRDAAAAAAADDLEKDIMAAAELVRQAMGEAAMDGGGLMPSQILEMIRDGLATVDGADAEVINKALRRAGFDDAFAAQLTADLVPDKPNTPRRTRAAAAAEEEDDPELMAAAMREALEEMAGEQDGTSAEMLQLIRENLEEALTGEYAEELRQALRKAGVEDALGVFEDFVEENLGDLLDDDDESEGL</sequence>
<dbReference type="InterPro" id="IPR045149">
    <property type="entry name" value="OS-9-like"/>
</dbReference>
<evidence type="ECO:0000256" key="5">
    <source>
        <dbReference type="SAM" id="MobiDB-lite"/>
    </source>
</evidence>
<dbReference type="GO" id="GO:0030970">
    <property type="term" value="P:retrograde protein transport, ER to cytosol"/>
    <property type="evidence" value="ECO:0007669"/>
    <property type="project" value="TreeGrafter"/>
</dbReference>
<evidence type="ECO:0000256" key="3">
    <source>
        <dbReference type="ARBA" id="ARBA00022824"/>
    </source>
</evidence>
<evidence type="ECO:0000256" key="2">
    <source>
        <dbReference type="ARBA" id="ARBA00022729"/>
    </source>
</evidence>
<keyword evidence="3" id="KW-0256">Endoplasmic reticulum</keyword>
<dbReference type="EMBL" id="HBIW01018032">
    <property type="protein sequence ID" value="CAE0700092.1"/>
    <property type="molecule type" value="Transcribed_RNA"/>
</dbReference>
<proteinExistence type="predicted"/>
<evidence type="ECO:0000313" key="8">
    <source>
        <dbReference type="EMBL" id="CAE0700095.1"/>
    </source>
</evidence>
<dbReference type="Proteomes" id="UP000789595">
    <property type="component" value="Unassembled WGS sequence"/>
</dbReference>
<evidence type="ECO:0000256" key="1">
    <source>
        <dbReference type="ARBA" id="ARBA00004240"/>
    </source>
</evidence>
<dbReference type="InterPro" id="IPR044865">
    <property type="entry name" value="MRH_dom"/>
</dbReference>